<feature type="region of interest" description="Disordered" evidence="9">
    <location>
        <begin position="768"/>
        <end position="793"/>
    </location>
</feature>
<keyword evidence="6 10" id="KW-0472">Membrane</keyword>
<dbReference type="STRING" id="1676925.ENSPKIP00000041779"/>
<keyword evidence="14" id="KW-1185">Reference proteome</keyword>
<dbReference type="PANTHER" id="PTHR15583:SF13">
    <property type="entry name" value="INTERLEUKIN-17 RECEPTOR A"/>
    <property type="match status" value="1"/>
</dbReference>
<evidence type="ECO:0000256" key="10">
    <source>
        <dbReference type="SAM" id="Phobius"/>
    </source>
</evidence>
<feature type="transmembrane region" description="Helical" evidence="10">
    <location>
        <begin position="295"/>
        <end position="319"/>
    </location>
</feature>
<feature type="signal peptide" evidence="11">
    <location>
        <begin position="1"/>
        <end position="19"/>
    </location>
</feature>
<dbReference type="Pfam" id="PF16578">
    <property type="entry name" value="IL17R_fnIII_D2"/>
    <property type="match status" value="1"/>
</dbReference>
<dbReference type="Gene3D" id="2.60.40.2150">
    <property type="entry name" value="Interleukin-17 receptor A/B, fibronectin-III-like domain 2"/>
    <property type="match status" value="1"/>
</dbReference>
<keyword evidence="3 10" id="KW-0812">Transmembrane</keyword>
<dbReference type="InterPro" id="IPR039465">
    <property type="entry name" value="IL-17_rcpt-like"/>
</dbReference>
<reference evidence="13" key="2">
    <citation type="submission" date="2025-09" db="UniProtKB">
        <authorList>
            <consortium name="Ensembl"/>
        </authorList>
    </citation>
    <scope>IDENTIFICATION</scope>
</reference>
<sequence length="832" mass="94061">MKFPYITFLLSTQIVLLSGLRILRGPPPNCTQEGLGCRANINNCLDKDWLKPNDFTPTGPDKLWVTIAVREENGTQVPVLMVTWKARADGSIKFLNGTEVHVLKMSSNQNFCVRYIFLNAINSMKNAYSENWSFSLDRLVVDPGQMYLVTVSNLPKPNMGHDIYNTSEVIVVPGCGDSMMRTTNVCSEIGSLWKSNISLRRSDIAGKNDAITVYFNGGESSIKYKVSVQCSGQKNSQTVSQNDLKRINVTFELGKWPRTCCEFSVEIQPFFHQCRNDCVRHQKKNNICTENKKPLIWPIIVGVSLALGVVCCIGIYFWVRKPYKGVPHEVHIEDVTITTKISDKEETPSNGPRRVLVIYSMDHALYKEIVLKLSAFMRAKCGTDVVLDMLDTAELGTVGRMQWLDWQKQQMEKSSDKILILCSRGVQAKWNAMCTRQRVMLKEDVRSPTGDMLTPAFSLIMPDLLHPAAFGKYIVAYFDDVSSEDDVPSPFNITVKYKLMKHFEELYFRILDKEKYEPRKVNRIEGIAQDEYFNCPSGRALRDAIEAFQAYQLEHPDWFVKECVDSEEDALDADLQCPLLVEMPNSSILQCVPECKEGPPVLVNTVQLSEEGRGTFQVTPIMNESEGNIFTQHVNSAHPELNQVYSFYPSAQLDHSQVYSAQPAVDDDPGVYRAEIHPMVSQDAAIQELFPQRHTWHQARPASLPEEIDENQSPSSSSLSEGMLRRLIAFQQSMGPMDSQSSHSEEEEFLSEAASDWMQAGCALKRPISDSDQGYISRTSPQQDSSLREDFQDHREELLKLQNTCLSLSLKPLGNPLGPQNNPEDYESDEDL</sequence>
<evidence type="ECO:0000313" key="13">
    <source>
        <dbReference type="Ensembl" id="ENSPKIP00000041779.1"/>
    </source>
</evidence>
<evidence type="ECO:0000256" key="11">
    <source>
        <dbReference type="SAM" id="SignalP"/>
    </source>
</evidence>
<evidence type="ECO:0000256" key="8">
    <source>
        <dbReference type="ARBA" id="ARBA00023180"/>
    </source>
</evidence>
<keyword evidence="4 11" id="KW-0732">Signal</keyword>
<dbReference type="GeneTree" id="ENSGT00940000159018"/>
<keyword evidence="7" id="KW-0675">Receptor</keyword>
<evidence type="ECO:0000256" key="6">
    <source>
        <dbReference type="ARBA" id="ARBA00023136"/>
    </source>
</evidence>
<feature type="compositionally biased region" description="Polar residues" evidence="9">
    <location>
        <begin position="770"/>
        <end position="785"/>
    </location>
</feature>
<keyword evidence="5 10" id="KW-1133">Transmembrane helix</keyword>
<organism evidence="13 14">
    <name type="scientific">Paramormyrops kingsleyae</name>
    <dbReference type="NCBI Taxonomy" id="1676925"/>
    <lineage>
        <taxon>Eukaryota</taxon>
        <taxon>Metazoa</taxon>
        <taxon>Chordata</taxon>
        <taxon>Craniata</taxon>
        <taxon>Vertebrata</taxon>
        <taxon>Euteleostomi</taxon>
        <taxon>Actinopterygii</taxon>
        <taxon>Neopterygii</taxon>
        <taxon>Teleostei</taxon>
        <taxon>Osteoglossocephala</taxon>
        <taxon>Osteoglossomorpha</taxon>
        <taxon>Osteoglossiformes</taxon>
        <taxon>Mormyridae</taxon>
        <taxon>Paramormyrops</taxon>
    </lineage>
</organism>
<dbReference type="Ensembl" id="ENSPKIT00000022818.1">
    <property type="protein sequence ID" value="ENSPKIP00000041779.1"/>
    <property type="gene ID" value="ENSPKIG00000018191.1"/>
</dbReference>
<comment type="subcellular location">
    <subcellularLocation>
        <location evidence="1">Cell membrane</location>
        <topology evidence="1">Single-pass type I membrane protein</topology>
    </subcellularLocation>
</comment>
<evidence type="ECO:0000256" key="7">
    <source>
        <dbReference type="ARBA" id="ARBA00023170"/>
    </source>
</evidence>
<protein>
    <recommendedName>
        <fullName evidence="12">SEFIR domain-containing protein</fullName>
    </recommendedName>
</protein>
<reference evidence="13" key="1">
    <citation type="submission" date="2025-08" db="UniProtKB">
        <authorList>
            <consortium name="Ensembl"/>
        </authorList>
    </citation>
    <scope>IDENTIFICATION</scope>
</reference>
<dbReference type="PROSITE" id="PS51534">
    <property type="entry name" value="SEFIR"/>
    <property type="match status" value="1"/>
</dbReference>
<evidence type="ECO:0000313" key="14">
    <source>
        <dbReference type="Proteomes" id="UP000261540"/>
    </source>
</evidence>
<dbReference type="PANTHER" id="PTHR15583">
    <property type="entry name" value="INTERLEUKIN-17 RECEPTOR"/>
    <property type="match status" value="1"/>
</dbReference>
<accession>A0A3B3TGA3</accession>
<dbReference type="GO" id="GO:0005886">
    <property type="term" value="C:plasma membrane"/>
    <property type="evidence" value="ECO:0007669"/>
    <property type="project" value="UniProtKB-SubCell"/>
</dbReference>
<dbReference type="InterPro" id="IPR043046">
    <property type="entry name" value="IL17RA/B_FnIII-like_2_sf"/>
</dbReference>
<dbReference type="Pfam" id="PF16556">
    <property type="entry name" value="IL17R_fnIII_D1"/>
    <property type="match status" value="1"/>
</dbReference>
<evidence type="ECO:0000259" key="12">
    <source>
        <dbReference type="PROSITE" id="PS51534"/>
    </source>
</evidence>
<dbReference type="AlphaFoldDB" id="A0A3B3TGA3"/>
<evidence type="ECO:0000256" key="4">
    <source>
        <dbReference type="ARBA" id="ARBA00022729"/>
    </source>
</evidence>
<dbReference type="Proteomes" id="UP000261540">
    <property type="component" value="Unplaced"/>
</dbReference>
<dbReference type="FunFam" id="3.40.50.11530:FF:000002">
    <property type="entry name" value="Interleukin 17 receptor A"/>
    <property type="match status" value="1"/>
</dbReference>
<dbReference type="GO" id="GO:0030368">
    <property type="term" value="F:interleukin-17 receptor activity"/>
    <property type="evidence" value="ECO:0007669"/>
    <property type="project" value="InterPro"/>
</dbReference>
<dbReference type="Gene3D" id="3.40.50.11530">
    <property type="match status" value="1"/>
</dbReference>
<dbReference type="InterPro" id="IPR032356">
    <property type="entry name" value="IL17R_A/B_N"/>
</dbReference>
<feature type="region of interest" description="Disordered" evidence="9">
    <location>
        <begin position="734"/>
        <end position="753"/>
    </location>
</feature>
<evidence type="ECO:0000256" key="9">
    <source>
        <dbReference type="SAM" id="MobiDB-lite"/>
    </source>
</evidence>
<dbReference type="InterPro" id="IPR013568">
    <property type="entry name" value="SEFIR_dom"/>
</dbReference>
<dbReference type="InterPro" id="IPR038683">
    <property type="entry name" value="IL17RA/B_FnIII-like_1_sf"/>
</dbReference>
<keyword evidence="2" id="KW-1003">Cell membrane</keyword>
<evidence type="ECO:0000256" key="1">
    <source>
        <dbReference type="ARBA" id="ARBA00004251"/>
    </source>
</evidence>
<evidence type="ECO:0000256" key="3">
    <source>
        <dbReference type="ARBA" id="ARBA00022692"/>
    </source>
</evidence>
<dbReference type="Pfam" id="PF08357">
    <property type="entry name" value="SEFIR"/>
    <property type="match status" value="1"/>
</dbReference>
<name>A0A3B3TGA3_9TELE</name>
<keyword evidence="8" id="KW-0325">Glycoprotein</keyword>
<dbReference type="Gene3D" id="2.60.40.2160">
    <property type="entry name" value="Interleukin-17 receptor A/B, fibronectin-III-like domain 1"/>
    <property type="match status" value="1"/>
</dbReference>
<feature type="region of interest" description="Disordered" evidence="9">
    <location>
        <begin position="810"/>
        <end position="832"/>
    </location>
</feature>
<feature type="chain" id="PRO_5017408653" description="SEFIR domain-containing protein" evidence="11">
    <location>
        <begin position="20"/>
        <end position="832"/>
    </location>
</feature>
<evidence type="ECO:0000256" key="2">
    <source>
        <dbReference type="ARBA" id="ARBA00022475"/>
    </source>
</evidence>
<feature type="compositionally biased region" description="Low complexity" evidence="9">
    <location>
        <begin position="812"/>
        <end position="823"/>
    </location>
</feature>
<evidence type="ECO:0000256" key="5">
    <source>
        <dbReference type="ARBA" id="ARBA00022989"/>
    </source>
</evidence>
<feature type="domain" description="SEFIR" evidence="12">
    <location>
        <begin position="352"/>
        <end position="508"/>
    </location>
</feature>
<proteinExistence type="predicted"/>